<dbReference type="EMBL" id="CM031832">
    <property type="protein sequence ID" value="KAG6698658.1"/>
    <property type="molecule type" value="Genomic_DNA"/>
</dbReference>
<dbReference type="EC" id="1.14.11.-" evidence="3"/>
<dbReference type="GO" id="GO:0051864">
    <property type="term" value="F:histone H3K36 demethylase activity"/>
    <property type="evidence" value="ECO:0007669"/>
    <property type="project" value="TreeGrafter"/>
</dbReference>
<keyword evidence="3" id="KW-0560">Oxidoreductase</keyword>
<gene>
    <name evidence="6" type="ORF">I3842_08G030900</name>
</gene>
<evidence type="ECO:0000259" key="5">
    <source>
        <dbReference type="PROSITE" id="PS51184"/>
    </source>
</evidence>
<organism evidence="6 7">
    <name type="scientific">Carya illinoinensis</name>
    <name type="common">Pecan</name>
    <dbReference type="NCBI Taxonomy" id="32201"/>
    <lineage>
        <taxon>Eukaryota</taxon>
        <taxon>Viridiplantae</taxon>
        <taxon>Streptophyta</taxon>
        <taxon>Embryophyta</taxon>
        <taxon>Tracheophyta</taxon>
        <taxon>Spermatophyta</taxon>
        <taxon>Magnoliopsida</taxon>
        <taxon>eudicotyledons</taxon>
        <taxon>Gunneridae</taxon>
        <taxon>Pentapetalae</taxon>
        <taxon>rosids</taxon>
        <taxon>fabids</taxon>
        <taxon>Fagales</taxon>
        <taxon>Juglandaceae</taxon>
        <taxon>Carya</taxon>
    </lineage>
</organism>
<feature type="region of interest" description="Disordered" evidence="4">
    <location>
        <begin position="1"/>
        <end position="24"/>
    </location>
</feature>
<evidence type="ECO:0000313" key="7">
    <source>
        <dbReference type="Proteomes" id="UP000811246"/>
    </source>
</evidence>
<reference evidence="6" key="1">
    <citation type="submission" date="2021-01" db="EMBL/GenBank/DDBJ databases">
        <authorList>
            <person name="Lovell J.T."/>
            <person name="Bentley N."/>
            <person name="Bhattarai G."/>
            <person name="Jenkins J.W."/>
            <person name="Sreedasyam A."/>
            <person name="Alarcon Y."/>
            <person name="Bock C."/>
            <person name="Boston L."/>
            <person name="Carlson J."/>
            <person name="Cervantes K."/>
            <person name="Clermont K."/>
            <person name="Krom N."/>
            <person name="Kubenka K."/>
            <person name="Mamidi S."/>
            <person name="Mattison C."/>
            <person name="Monteros M."/>
            <person name="Pisani C."/>
            <person name="Plott C."/>
            <person name="Rajasekar S."/>
            <person name="Rhein H.S."/>
            <person name="Rohla C."/>
            <person name="Song M."/>
            <person name="Hilaire R.S."/>
            <person name="Shu S."/>
            <person name="Wells L."/>
            <person name="Wang X."/>
            <person name="Webber J."/>
            <person name="Heerema R.J."/>
            <person name="Klein P."/>
            <person name="Conner P."/>
            <person name="Grauke L."/>
            <person name="Grimwood J."/>
            <person name="Schmutz J."/>
            <person name="Randall J.J."/>
        </authorList>
    </citation>
    <scope>NUCLEOTIDE SEQUENCE</scope>
    <source>
        <tissue evidence="6">Leaf</tissue>
    </source>
</reference>
<comment type="caution">
    <text evidence="6">The sequence shown here is derived from an EMBL/GenBank/DDBJ whole genome shotgun (WGS) entry which is preliminary data.</text>
</comment>
<keyword evidence="2 3" id="KW-0408">Iron</keyword>
<dbReference type="PROSITE" id="PS51184">
    <property type="entry name" value="JMJC"/>
    <property type="match status" value="1"/>
</dbReference>
<dbReference type="PANTHER" id="PTHR13096:SF9">
    <property type="entry name" value="BIFUNCTIONAL LYSINE-SPECIFIC DEMETHYLASE AND HISTIDYL-HYDROXYLASE"/>
    <property type="match status" value="1"/>
</dbReference>
<dbReference type="AlphaFoldDB" id="A0A922EB94"/>
<name>A0A922EB94_CARIL</name>
<keyword evidence="3" id="KW-0539">Nucleus</keyword>
<keyword evidence="1 3" id="KW-0479">Metal-binding</keyword>
<evidence type="ECO:0000256" key="2">
    <source>
        <dbReference type="ARBA" id="ARBA00023004"/>
    </source>
</evidence>
<accession>A0A922EB94</accession>
<dbReference type="InterPro" id="IPR039994">
    <property type="entry name" value="NO66-like"/>
</dbReference>
<comment type="subcellular location">
    <subcellularLocation>
        <location evidence="3">Nucleus</location>
    </subcellularLocation>
</comment>
<dbReference type="Proteomes" id="UP000811246">
    <property type="component" value="Chromosome 8"/>
</dbReference>
<keyword evidence="3" id="KW-0223">Dioxygenase</keyword>
<comment type="function">
    <text evidence="3">Oxygenase that can act as both a histone lysine demethylase and a ribosomal histidine hydroxylase.</text>
</comment>
<evidence type="ECO:0000256" key="1">
    <source>
        <dbReference type="ARBA" id="ARBA00022723"/>
    </source>
</evidence>
<dbReference type="GO" id="GO:0005730">
    <property type="term" value="C:nucleolus"/>
    <property type="evidence" value="ECO:0007669"/>
    <property type="project" value="TreeGrafter"/>
</dbReference>
<dbReference type="GO" id="GO:0005506">
    <property type="term" value="F:iron ion binding"/>
    <property type="evidence" value="ECO:0007669"/>
    <property type="project" value="UniProtKB-UniRule"/>
</dbReference>
<sequence>MEEKHEMKSARRKRKSKPQTLSYDNGSLHLHPQLRHVDADTIFALLLAAISNSHRPDSLSLIEKCLIKLPHSLLSTKPNHILSLLPFLLSSKRAFITSRGAEIVGMASLFSLEMNERIAFDADIVKGLVSALASSKRSVLMAACNAVLDMSTTSVARERLLASSALESLMFGFLQVPKSPVMQVSLCTVVDGNATCLKIGFEEEELPILLLTASVILINSCNTEQLEKIPTNLSETFLVLLKKLWAKVHNQMLLPNTMRSIQEAHIYVSNIRTDNIAESIFRLSINSSQATAALPFEVVKRSIFGLGSSSFEDFMLNHWEVSPFRISRAVDVRDDVFSSFLQSLHSTETVPSFLSLILQNSVSCFPISSDELGILSFLEEVRNKLGCPIIYQQDIRVLRTESQLKREVHFFKESLNSCYKNGSHLFNIDDVLKCEEAYQEGYTVALRGMEFRFESIAAIANGVASIFGQPSVGVNMYLTPPNSQGLARHFDDHCVFVCQLFGTKKWTVFSQPNAQLPRLYDSLDSLPGAEAEVSVAECREILLKEGDILYIPRGFPHEACTDNGGSNGSAGFSLHLTLGIEVEPPFEWEGFAHVALCCWSQTQKQPQFSLLDSAVLLDVISVNVLHVAIGLVGDSDPTFRKACLVAAISLSSDTGCWLDLNQRTIFSHLIDKVNTESRFLEAFRSIEVAIQKTEDPFHQIRWLRLLNMEGESIEGIDWDVPFVEMAKLFPLCVRHKDQVEATFMRVKSRFCDEVLFGDVVDSYKMLLDKYRKVINKIAFGVVRFCCISCVKL</sequence>
<protein>
    <recommendedName>
        <fullName evidence="3">Bifunctional lysine-specific demethylase and histidyl-hydroxylase</fullName>
        <ecNumber evidence="3">1.14.11.-</ecNumber>
    </recommendedName>
</protein>
<proteinExistence type="inferred from homology"/>
<evidence type="ECO:0000313" key="6">
    <source>
        <dbReference type="EMBL" id="KAG6698658.1"/>
    </source>
</evidence>
<dbReference type="InterPro" id="IPR003347">
    <property type="entry name" value="JmjC_dom"/>
</dbReference>
<keyword evidence="3" id="KW-0805">Transcription regulation</keyword>
<evidence type="ECO:0000256" key="3">
    <source>
        <dbReference type="RuleBase" id="RU366061"/>
    </source>
</evidence>
<evidence type="ECO:0000256" key="4">
    <source>
        <dbReference type="SAM" id="MobiDB-lite"/>
    </source>
</evidence>
<keyword evidence="3" id="KW-0804">Transcription</keyword>
<comment type="cofactor">
    <cofactor evidence="3">
        <name>Fe(2+)</name>
        <dbReference type="ChEBI" id="CHEBI:29033"/>
    </cofactor>
    <text evidence="3">Binds 1 Fe(2+) ion per subunit.</text>
</comment>
<dbReference type="GO" id="GO:0032453">
    <property type="term" value="F:histone H3K4 demethylase activity"/>
    <property type="evidence" value="ECO:0007669"/>
    <property type="project" value="TreeGrafter"/>
</dbReference>
<comment type="similarity">
    <text evidence="3">Belongs to the ROX family.</text>
</comment>
<feature type="domain" description="JmjC" evidence="5">
    <location>
        <begin position="410"/>
        <end position="597"/>
    </location>
</feature>
<dbReference type="Pfam" id="PF08007">
    <property type="entry name" value="JmjC_2"/>
    <property type="match status" value="1"/>
</dbReference>
<dbReference type="PANTHER" id="PTHR13096">
    <property type="entry name" value="MINA53 MYC INDUCED NUCLEAR ANTIGEN"/>
    <property type="match status" value="1"/>
</dbReference>